<organism evidence="3 4">
    <name type="scientific">Actinomadura namibiensis</name>
    <dbReference type="NCBI Taxonomy" id="182080"/>
    <lineage>
        <taxon>Bacteria</taxon>
        <taxon>Bacillati</taxon>
        <taxon>Actinomycetota</taxon>
        <taxon>Actinomycetes</taxon>
        <taxon>Streptosporangiales</taxon>
        <taxon>Thermomonosporaceae</taxon>
        <taxon>Actinomadura</taxon>
    </lineage>
</organism>
<evidence type="ECO:0000313" key="4">
    <source>
        <dbReference type="Proteomes" id="UP000572680"/>
    </source>
</evidence>
<dbReference type="RefSeq" id="WP_182846959.1">
    <property type="nucleotide sequence ID" value="NZ_JACJIA010000010.1"/>
</dbReference>
<sequence>MIFSSDEDALVLPAAWRHRLHPRRGGFAVPVAPPDEAAMDRVRAKIAAADARVEDALGHERSDAALVAAARAHRAGWADPLGAAAVAEIVADDGRSAVVPSRWTALPDLWVADHGLPFAACAFAARAEVALDWSEATGGRWVPVLRAAGRHVPQLPGEQAYRLRSLLAAADPDVYAETVARLAEWRRTPEQRMITAYLDPTRREWADDVWADASALGGGWRRMLLSMLDGPERLGSFGDLPEPHPTDLSADLLGSLLDAAGPAALPLLRDAIDRWGDADRKDLLTAVSLLPTDEAFLTLLERSGQRYVRHFLLAMVERFPRRAARLLAGAAADGDERAAELLRVHLLSRPGVAEAVLPELPAPARRAAEEATATADGLPEAPPEALPRLLAEPPWTRRRRATRPAVIHGLEPPDERAVVWMPGEREAWAPGAGTVRFTGVDWTAEIARYRKGAVPLSREAFVLTHAPEDLVRPLLADWTRGPVSFGDPGEIARILVARFAFDALPVARRFADWSVVAAGRTLLPLRDAEVTALMADWLVRRKSTRSLARAWFGRHGTAAVPFLVPAALGAAGQERRNAEGALRFLAARSGAGAVVAEARPFGEEAAAAIGELLSVDPLEVLPARMPKLGVWATPALLPQVLLRGRSTALPATAVGHLLSMMALSKPGEHYPGLAVVREVCDPASLAEFSWAVFEMWCAHSPAGQGAWALAQLGALGDDTTVRRLAPLLRRWPRESGGTRALAGVDALADIGTQVALLHLHDAAEKGTFRSLRARARQRLDQLAAELELTPDRLADRLVPDFGLDAEGGMILDYGPRRFHVGFDEHLRPHVTTEDGTPRRTLPKPGAKDDPVRAPAAYARFTGLRKDVRGVAETQIRRLEAAMLGRRRWPVEEFRDLLVAHPLVWHLARRLVWVAEDGGGTTAFRLAEDRSFADVRDDALEPSASARVGVAHPAELGGDLAAWTEVFDDYEITQPFDQLHRPVFTLTDAERDGRRPVRFEGSAVPVPNVWHMRKRGWQPGDAPDGIVRWIFRTLAPDRHVVVDLSPGVPYDSGEDDPDQTVERVRLGTLPVGGASRSAEDVRFGVLDAVTASEVLADLTALTAADH</sequence>
<accession>A0A7W3LV98</accession>
<feature type="region of interest" description="Disordered" evidence="1">
    <location>
        <begin position="365"/>
        <end position="385"/>
    </location>
</feature>
<keyword evidence="4" id="KW-1185">Reference proteome</keyword>
<dbReference type="InterPro" id="IPR025406">
    <property type="entry name" value="DUF4132"/>
</dbReference>
<feature type="compositionally biased region" description="Basic and acidic residues" evidence="1">
    <location>
        <begin position="828"/>
        <end position="837"/>
    </location>
</feature>
<dbReference type="AlphaFoldDB" id="A0A7W3LV98"/>
<evidence type="ECO:0000313" key="3">
    <source>
        <dbReference type="EMBL" id="MBA8954935.1"/>
    </source>
</evidence>
<dbReference type="EMBL" id="JACJIA010000010">
    <property type="protein sequence ID" value="MBA8954935.1"/>
    <property type="molecule type" value="Genomic_DNA"/>
</dbReference>
<proteinExistence type="predicted"/>
<reference evidence="3 4" key="1">
    <citation type="submission" date="2020-08" db="EMBL/GenBank/DDBJ databases">
        <title>Genomic Encyclopedia of Type Strains, Phase IV (KMG-IV): sequencing the most valuable type-strain genomes for metagenomic binning, comparative biology and taxonomic classification.</title>
        <authorList>
            <person name="Goeker M."/>
        </authorList>
    </citation>
    <scope>NUCLEOTIDE SEQUENCE [LARGE SCALE GENOMIC DNA]</scope>
    <source>
        <strain evidence="3 4">DSM 44197</strain>
    </source>
</reference>
<feature type="region of interest" description="Disordered" evidence="1">
    <location>
        <begin position="828"/>
        <end position="852"/>
    </location>
</feature>
<evidence type="ECO:0000256" key="1">
    <source>
        <dbReference type="SAM" id="MobiDB-lite"/>
    </source>
</evidence>
<feature type="compositionally biased region" description="Low complexity" evidence="1">
    <location>
        <begin position="365"/>
        <end position="379"/>
    </location>
</feature>
<gene>
    <name evidence="3" type="ORF">HNR61_006592</name>
</gene>
<protein>
    <recommendedName>
        <fullName evidence="2">DUF4132 domain-containing protein</fullName>
    </recommendedName>
</protein>
<name>A0A7W3LV98_ACTNM</name>
<evidence type="ECO:0000259" key="2">
    <source>
        <dbReference type="Pfam" id="PF13569"/>
    </source>
</evidence>
<comment type="caution">
    <text evidence="3">The sequence shown here is derived from an EMBL/GenBank/DDBJ whole genome shotgun (WGS) entry which is preliminary data.</text>
</comment>
<dbReference type="Proteomes" id="UP000572680">
    <property type="component" value="Unassembled WGS sequence"/>
</dbReference>
<dbReference type="Pfam" id="PF13569">
    <property type="entry name" value="DUF4132"/>
    <property type="match status" value="1"/>
</dbReference>
<feature type="domain" description="DUF4132" evidence="2">
    <location>
        <begin position="835"/>
        <end position="1016"/>
    </location>
</feature>